<dbReference type="InterPro" id="IPR025824">
    <property type="entry name" value="OB-fold_nuc-bd_dom"/>
</dbReference>
<evidence type="ECO:0000256" key="7">
    <source>
        <dbReference type="SAM" id="MobiDB-lite"/>
    </source>
</evidence>
<dbReference type="PANTHER" id="PTHR30008:SF0">
    <property type="entry name" value="EXODEOXYRIBONUCLEASE 7 LARGE SUBUNIT"/>
    <property type="match status" value="1"/>
</dbReference>
<keyword evidence="4 5" id="KW-0269">Exonuclease</keyword>
<name>A0A7X1ZCB8_9PROT</name>
<keyword evidence="1 5" id="KW-0963">Cytoplasm</keyword>
<accession>A0A7X1ZCB8</accession>
<evidence type="ECO:0000256" key="2">
    <source>
        <dbReference type="ARBA" id="ARBA00022722"/>
    </source>
</evidence>
<evidence type="ECO:0000256" key="5">
    <source>
        <dbReference type="HAMAP-Rule" id="MF_00378"/>
    </source>
</evidence>
<comment type="subunit">
    <text evidence="5">Heterooligomer composed of large and small subunits.</text>
</comment>
<evidence type="ECO:0000256" key="3">
    <source>
        <dbReference type="ARBA" id="ARBA00022801"/>
    </source>
</evidence>
<keyword evidence="3 5" id="KW-0378">Hydrolase</keyword>
<dbReference type="Proteomes" id="UP000434582">
    <property type="component" value="Unassembled WGS sequence"/>
</dbReference>
<evidence type="ECO:0000256" key="6">
    <source>
        <dbReference type="RuleBase" id="RU004355"/>
    </source>
</evidence>
<dbReference type="GO" id="GO:0003676">
    <property type="term" value="F:nucleic acid binding"/>
    <property type="evidence" value="ECO:0007669"/>
    <property type="project" value="InterPro"/>
</dbReference>
<feature type="domain" description="Exonuclease VII large subunit C-terminal" evidence="8">
    <location>
        <begin position="132"/>
        <end position="357"/>
    </location>
</feature>
<dbReference type="CDD" id="cd04489">
    <property type="entry name" value="ExoVII_LU_OBF"/>
    <property type="match status" value="1"/>
</dbReference>
<dbReference type="PANTHER" id="PTHR30008">
    <property type="entry name" value="EXODEOXYRIBONUCLEASE 7 LARGE SUBUNIT"/>
    <property type="match status" value="1"/>
</dbReference>
<dbReference type="EC" id="3.1.11.6" evidence="5"/>
<protein>
    <recommendedName>
        <fullName evidence="5">Exodeoxyribonuclease 7 large subunit</fullName>
        <ecNumber evidence="5">3.1.11.6</ecNumber>
    </recommendedName>
    <alternativeName>
        <fullName evidence="5">Exodeoxyribonuclease VII large subunit</fullName>
        <shortName evidence="5">Exonuclease VII large subunit</shortName>
    </alternativeName>
</protein>
<gene>
    <name evidence="5" type="primary">xseA</name>
    <name evidence="10" type="ORF">GHC57_04335</name>
</gene>
<comment type="catalytic activity">
    <reaction evidence="5 6">
        <text>Exonucleolytic cleavage in either 5'- to 3'- or 3'- to 5'-direction to yield nucleoside 5'-phosphates.</text>
        <dbReference type="EC" id="3.1.11.6"/>
    </reaction>
</comment>
<reference evidence="10 11" key="1">
    <citation type="submission" date="2019-10" db="EMBL/GenBank/DDBJ databases">
        <title>Draft whole-genome sequence of the purple nonsulfur photosynthetic bacterium Roseospira navarrensis DSM 15114.</title>
        <authorList>
            <person name="Kyndt J.A."/>
            <person name="Meyer T.E."/>
        </authorList>
    </citation>
    <scope>NUCLEOTIDE SEQUENCE [LARGE SCALE GENOMIC DNA]</scope>
    <source>
        <strain evidence="10 11">DSM 15114</strain>
    </source>
</reference>
<dbReference type="GO" id="GO:0005737">
    <property type="term" value="C:cytoplasm"/>
    <property type="evidence" value="ECO:0007669"/>
    <property type="project" value="UniProtKB-SubCell"/>
</dbReference>
<dbReference type="OrthoDB" id="9802795at2"/>
<dbReference type="Pfam" id="PF02601">
    <property type="entry name" value="Exonuc_VII_L"/>
    <property type="match status" value="1"/>
</dbReference>
<keyword evidence="11" id="KW-1185">Reference proteome</keyword>
<dbReference type="InterPro" id="IPR003753">
    <property type="entry name" value="Exonuc_VII_L"/>
</dbReference>
<evidence type="ECO:0000256" key="4">
    <source>
        <dbReference type="ARBA" id="ARBA00022839"/>
    </source>
</evidence>
<evidence type="ECO:0000259" key="9">
    <source>
        <dbReference type="Pfam" id="PF13742"/>
    </source>
</evidence>
<feature type="region of interest" description="Disordered" evidence="7">
    <location>
        <begin position="490"/>
        <end position="545"/>
    </location>
</feature>
<comment type="function">
    <text evidence="5">Bidirectionally degrades single-stranded DNA into large acid-insoluble oligonucleotides, which are then degraded further into small acid-soluble oligonucleotides.</text>
</comment>
<evidence type="ECO:0000313" key="10">
    <source>
        <dbReference type="EMBL" id="MQX35742.1"/>
    </source>
</evidence>
<comment type="caution">
    <text evidence="10">The sequence shown here is derived from an EMBL/GenBank/DDBJ whole genome shotgun (WGS) entry which is preliminary data.</text>
</comment>
<comment type="subcellular location">
    <subcellularLocation>
        <location evidence="5 6">Cytoplasm</location>
    </subcellularLocation>
</comment>
<dbReference type="InterPro" id="IPR020579">
    <property type="entry name" value="Exonuc_VII_lsu_C"/>
</dbReference>
<dbReference type="Pfam" id="PF13742">
    <property type="entry name" value="tRNA_anti_2"/>
    <property type="match status" value="1"/>
</dbReference>
<feature type="domain" description="OB-fold nucleic acid binding" evidence="9">
    <location>
        <begin position="16"/>
        <end position="108"/>
    </location>
</feature>
<dbReference type="NCBIfam" id="TIGR00237">
    <property type="entry name" value="xseA"/>
    <property type="match status" value="1"/>
</dbReference>
<dbReference type="GO" id="GO:0009318">
    <property type="term" value="C:exodeoxyribonuclease VII complex"/>
    <property type="evidence" value="ECO:0007669"/>
    <property type="project" value="UniProtKB-UniRule"/>
</dbReference>
<dbReference type="HAMAP" id="MF_00378">
    <property type="entry name" value="Exonuc_7_L"/>
    <property type="match status" value="1"/>
</dbReference>
<evidence type="ECO:0000313" key="11">
    <source>
        <dbReference type="Proteomes" id="UP000434582"/>
    </source>
</evidence>
<proteinExistence type="inferred from homology"/>
<comment type="similarity">
    <text evidence="5 6">Belongs to the XseA family.</text>
</comment>
<dbReference type="GO" id="GO:0008855">
    <property type="term" value="F:exodeoxyribonuclease VII activity"/>
    <property type="evidence" value="ECO:0007669"/>
    <property type="project" value="UniProtKB-UniRule"/>
</dbReference>
<sequence>MTPDPDSKTVHNLPELSVSDLSQALKRTVEDAFGRVRVRGEISQPKIPGSGHCYLRLKDDAAVLDGVIWRGTLAKLSVRPEEGLEVVATGRLTTYPGRSSYQIIIESLELAGEGALLKMLEERKRRLATEGLFAAERKRRLPFLPRVVGVVTSPTGAVIRDILHRLNDRCPVHVLVWPVRVQGEGAAQEITAAIAGFNALDPAGTVPRPDVLIVARGGGSLEDLMAFNEVAVVRAAAASAIPLVSAVGHETDTTLIDFAADLRAPTPTGAAEMVVPVRLDLMAQVADDGRRLLGAMGRLLEDGGARLTGLLRGLPDPYRLMEDLTLRLDDRAQRLALAGPALLDRRRADLDRLAARLRSPREIVALRAAELGHLSRALDGAAVRAVDARGQALAGLAARLRPEPLAREAERRGADLARLSGVLDAAAARRLEDAAGRLERAGTLLESYSFRKVLDRGFVLVRDADDRPVPAAAGLAEGQGVSLQFADGRLGATIGSGGAERASSPPPPSPSPSPGAAPDPPKPRASGRAKPRRKDPRQGTLLDDL</sequence>
<dbReference type="GO" id="GO:0006308">
    <property type="term" value="P:DNA catabolic process"/>
    <property type="evidence" value="ECO:0007669"/>
    <property type="project" value="UniProtKB-UniRule"/>
</dbReference>
<dbReference type="RefSeq" id="WP_153341546.1">
    <property type="nucleotide sequence ID" value="NZ_WIVE01000008.1"/>
</dbReference>
<dbReference type="EMBL" id="WIVE01000008">
    <property type="protein sequence ID" value="MQX35742.1"/>
    <property type="molecule type" value="Genomic_DNA"/>
</dbReference>
<feature type="compositionally biased region" description="Basic residues" evidence="7">
    <location>
        <begin position="525"/>
        <end position="535"/>
    </location>
</feature>
<feature type="compositionally biased region" description="Pro residues" evidence="7">
    <location>
        <begin position="504"/>
        <end position="520"/>
    </location>
</feature>
<keyword evidence="2 5" id="KW-0540">Nuclease</keyword>
<dbReference type="AlphaFoldDB" id="A0A7X1ZCB8"/>
<evidence type="ECO:0000259" key="8">
    <source>
        <dbReference type="Pfam" id="PF02601"/>
    </source>
</evidence>
<organism evidence="10 11">
    <name type="scientific">Roseospira navarrensis</name>
    <dbReference type="NCBI Taxonomy" id="140058"/>
    <lineage>
        <taxon>Bacteria</taxon>
        <taxon>Pseudomonadati</taxon>
        <taxon>Pseudomonadota</taxon>
        <taxon>Alphaproteobacteria</taxon>
        <taxon>Rhodospirillales</taxon>
        <taxon>Rhodospirillaceae</taxon>
        <taxon>Roseospira</taxon>
    </lineage>
</organism>
<evidence type="ECO:0000256" key="1">
    <source>
        <dbReference type="ARBA" id="ARBA00022490"/>
    </source>
</evidence>